<protein>
    <submittedName>
        <fullName evidence="2">Uncharacterized protein</fullName>
    </submittedName>
</protein>
<dbReference type="EMBL" id="JAACXV010000269">
    <property type="protein sequence ID" value="KAF7280911.1"/>
    <property type="molecule type" value="Genomic_DNA"/>
</dbReference>
<name>A0A834IK57_RHYFE</name>
<accession>A0A834IK57</accession>
<dbReference type="AlphaFoldDB" id="A0A834IK57"/>
<gene>
    <name evidence="2" type="ORF">GWI33_005377</name>
</gene>
<sequence length="141" mass="16101">MGHSVRDGHLCRQVQGGHMICDGRRRSRLDSITPGQTDVLARPIYVTVSVKNTDITRFRRPDTRSRIPNCNVTRKIRRHSGNNNLRPDMDSAPPPRLRWRQVYERLGMRGGVGRSKPSRKIPDILGIGENIGKNNKRLLED</sequence>
<proteinExistence type="predicted"/>
<organism evidence="2 3">
    <name type="scientific">Rhynchophorus ferrugineus</name>
    <name type="common">Red palm weevil</name>
    <name type="synonym">Curculio ferrugineus</name>
    <dbReference type="NCBI Taxonomy" id="354439"/>
    <lineage>
        <taxon>Eukaryota</taxon>
        <taxon>Metazoa</taxon>
        <taxon>Ecdysozoa</taxon>
        <taxon>Arthropoda</taxon>
        <taxon>Hexapoda</taxon>
        <taxon>Insecta</taxon>
        <taxon>Pterygota</taxon>
        <taxon>Neoptera</taxon>
        <taxon>Endopterygota</taxon>
        <taxon>Coleoptera</taxon>
        <taxon>Polyphaga</taxon>
        <taxon>Cucujiformia</taxon>
        <taxon>Curculionidae</taxon>
        <taxon>Dryophthorinae</taxon>
        <taxon>Rhynchophorus</taxon>
    </lineage>
</organism>
<feature type="region of interest" description="Disordered" evidence="1">
    <location>
        <begin position="76"/>
        <end position="95"/>
    </location>
</feature>
<evidence type="ECO:0000313" key="2">
    <source>
        <dbReference type="EMBL" id="KAF7280911.1"/>
    </source>
</evidence>
<reference evidence="2" key="1">
    <citation type="submission" date="2020-08" db="EMBL/GenBank/DDBJ databases">
        <title>Genome sequencing and assembly of the red palm weevil Rhynchophorus ferrugineus.</title>
        <authorList>
            <person name="Dias G.B."/>
            <person name="Bergman C.M."/>
            <person name="Manee M."/>
        </authorList>
    </citation>
    <scope>NUCLEOTIDE SEQUENCE</scope>
    <source>
        <strain evidence="2">AA-2017</strain>
        <tissue evidence="2">Whole larva</tissue>
    </source>
</reference>
<comment type="caution">
    <text evidence="2">The sequence shown here is derived from an EMBL/GenBank/DDBJ whole genome shotgun (WGS) entry which is preliminary data.</text>
</comment>
<keyword evidence="3" id="KW-1185">Reference proteome</keyword>
<evidence type="ECO:0000256" key="1">
    <source>
        <dbReference type="SAM" id="MobiDB-lite"/>
    </source>
</evidence>
<evidence type="ECO:0000313" key="3">
    <source>
        <dbReference type="Proteomes" id="UP000625711"/>
    </source>
</evidence>
<dbReference type="Proteomes" id="UP000625711">
    <property type="component" value="Unassembled WGS sequence"/>
</dbReference>